<feature type="transmembrane region" description="Helical" evidence="2">
    <location>
        <begin position="125"/>
        <end position="144"/>
    </location>
</feature>
<dbReference type="EMBL" id="BAABDD010000068">
    <property type="protein sequence ID" value="GAA3767439.1"/>
    <property type="molecule type" value="Genomic_DNA"/>
</dbReference>
<evidence type="ECO:0000313" key="4">
    <source>
        <dbReference type="Proteomes" id="UP001500908"/>
    </source>
</evidence>
<evidence type="ECO:0000256" key="1">
    <source>
        <dbReference type="SAM" id="MobiDB-lite"/>
    </source>
</evidence>
<keyword evidence="2" id="KW-0472">Membrane</keyword>
<gene>
    <name evidence="3" type="ORF">GCM10022402_50130</name>
</gene>
<accession>A0ABP7GIZ9</accession>
<feature type="transmembrane region" description="Helical" evidence="2">
    <location>
        <begin position="29"/>
        <end position="48"/>
    </location>
</feature>
<feature type="transmembrane region" description="Helical" evidence="2">
    <location>
        <begin position="92"/>
        <end position="113"/>
    </location>
</feature>
<keyword evidence="2" id="KW-1133">Transmembrane helix</keyword>
<comment type="caution">
    <text evidence="3">The sequence shown here is derived from an EMBL/GenBank/DDBJ whole genome shotgun (WGS) entry which is preliminary data.</text>
</comment>
<evidence type="ECO:0008006" key="5">
    <source>
        <dbReference type="Google" id="ProtNLM"/>
    </source>
</evidence>
<proteinExistence type="predicted"/>
<dbReference type="RefSeq" id="WP_344977608.1">
    <property type="nucleotide sequence ID" value="NZ_BAABDD010000068.1"/>
</dbReference>
<keyword evidence="4" id="KW-1185">Reference proteome</keyword>
<feature type="region of interest" description="Disordered" evidence="1">
    <location>
        <begin position="1"/>
        <end position="21"/>
    </location>
</feature>
<protein>
    <recommendedName>
        <fullName evidence="5">DUF1440 domain-containing protein</fullName>
    </recommendedName>
</protein>
<reference evidence="4" key="1">
    <citation type="journal article" date="2019" name="Int. J. Syst. Evol. Microbiol.">
        <title>The Global Catalogue of Microorganisms (GCM) 10K type strain sequencing project: providing services to taxonomists for standard genome sequencing and annotation.</title>
        <authorList>
            <consortium name="The Broad Institute Genomics Platform"/>
            <consortium name="The Broad Institute Genome Sequencing Center for Infectious Disease"/>
            <person name="Wu L."/>
            <person name="Ma J."/>
        </authorList>
    </citation>
    <scope>NUCLEOTIDE SEQUENCE [LARGE SCALE GENOMIC DNA]</scope>
    <source>
        <strain evidence="4">JCM 17137</strain>
    </source>
</reference>
<feature type="transmembrane region" description="Helical" evidence="2">
    <location>
        <begin position="156"/>
        <end position="178"/>
    </location>
</feature>
<sequence>MSSHPAVEAAPDPARSRPSTTPRLRWGRVALATVAGVAVHSIVFTLLFGNPLVRGLLFTPESGQVDLVVDFWHGSPAPALTPFGAVEPGPRVLVVMAGLTVWLAIITAAFELVRGALPAGLWRRGLAVGAAAWGITYVFFETWVPYNVLHEPLPLVGLELALEAVGMLAVGLVLSAVLHERADRPRSGEA</sequence>
<evidence type="ECO:0000313" key="3">
    <source>
        <dbReference type="EMBL" id="GAA3767439.1"/>
    </source>
</evidence>
<evidence type="ECO:0000256" key="2">
    <source>
        <dbReference type="SAM" id="Phobius"/>
    </source>
</evidence>
<name>A0ABP7GIZ9_9ACTN</name>
<dbReference type="Proteomes" id="UP001500908">
    <property type="component" value="Unassembled WGS sequence"/>
</dbReference>
<organism evidence="3 4">
    <name type="scientific">Salinactinospora qingdaonensis</name>
    <dbReference type="NCBI Taxonomy" id="702744"/>
    <lineage>
        <taxon>Bacteria</taxon>
        <taxon>Bacillati</taxon>
        <taxon>Actinomycetota</taxon>
        <taxon>Actinomycetes</taxon>
        <taxon>Streptosporangiales</taxon>
        <taxon>Nocardiopsidaceae</taxon>
        <taxon>Salinactinospora</taxon>
    </lineage>
</organism>
<keyword evidence="2" id="KW-0812">Transmembrane</keyword>